<reference evidence="1 2" key="1">
    <citation type="submission" date="2018-01" db="EMBL/GenBank/DDBJ databases">
        <title>Complete genome sequence of Bacteriovorax stolpii DSM12778.</title>
        <authorList>
            <person name="Tang B."/>
            <person name="Chang J."/>
        </authorList>
    </citation>
    <scope>NUCLEOTIDE SEQUENCE [LARGE SCALE GENOMIC DNA]</scope>
    <source>
        <strain evidence="1 2">DSM 12778</strain>
    </source>
</reference>
<name>A0A2K9NVJ8_BACTC</name>
<dbReference type="EMBL" id="CP025704">
    <property type="protein sequence ID" value="AUN99543.1"/>
    <property type="molecule type" value="Genomic_DNA"/>
</dbReference>
<accession>A0A2K9NVJ8</accession>
<gene>
    <name evidence="1" type="ORF">C0V70_15810</name>
</gene>
<evidence type="ECO:0000313" key="1">
    <source>
        <dbReference type="EMBL" id="AUN99543.1"/>
    </source>
</evidence>
<dbReference type="AlphaFoldDB" id="A0A2K9NVJ8"/>
<protein>
    <submittedName>
        <fullName evidence="1">Uncharacterized protein</fullName>
    </submittedName>
</protein>
<organism evidence="1 2">
    <name type="scientific">Bacteriovorax stolpii</name>
    <name type="common">Bdellovibrio stolpii</name>
    <dbReference type="NCBI Taxonomy" id="960"/>
    <lineage>
        <taxon>Bacteria</taxon>
        <taxon>Pseudomonadati</taxon>
        <taxon>Bdellovibrionota</taxon>
        <taxon>Bacteriovoracia</taxon>
        <taxon>Bacteriovoracales</taxon>
        <taxon>Bacteriovoracaceae</taxon>
        <taxon>Bacteriovorax</taxon>
    </lineage>
</organism>
<keyword evidence="2" id="KW-1185">Reference proteome</keyword>
<dbReference type="Proteomes" id="UP000235584">
    <property type="component" value="Chromosome"/>
</dbReference>
<evidence type="ECO:0000313" key="2">
    <source>
        <dbReference type="Proteomes" id="UP000235584"/>
    </source>
</evidence>
<proteinExistence type="predicted"/>
<dbReference type="RefSeq" id="WP_102244834.1">
    <property type="nucleotide sequence ID" value="NZ_CP025704.1"/>
</dbReference>
<dbReference type="OrthoDB" id="196110at2"/>
<dbReference type="KEGG" id="bsto:C0V70_15810"/>
<sequence length="103" mass="12274">MLSPRLVKNSLIAKLLRVDGIVLYPFIFFASKNPNDVLIHHEMIHVDQMKRVGVWRFYFLYLKEYCACRLKGMNHHKAYMAISFEVEAYEKEGARPHHLNDYF</sequence>